<name>A0A9X1VEB4_9BACT</name>
<keyword evidence="2" id="KW-0732">Signal</keyword>
<feature type="repeat" description="ANK" evidence="1">
    <location>
        <begin position="94"/>
        <end position="126"/>
    </location>
</feature>
<dbReference type="RefSeq" id="WP_241935868.1">
    <property type="nucleotide sequence ID" value="NZ_JALBGC010000002.1"/>
</dbReference>
<dbReference type="SMART" id="SM00248">
    <property type="entry name" value="ANK"/>
    <property type="match status" value="2"/>
</dbReference>
<dbReference type="InterPro" id="IPR002110">
    <property type="entry name" value="Ankyrin_rpt"/>
</dbReference>
<dbReference type="PROSITE" id="PS50088">
    <property type="entry name" value="ANK_REPEAT"/>
    <property type="match status" value="2"/>
</dbReference>
<evidence type="ECO:0000313" key="3">
    <source>
        <dbReference type="EMBL" id="MCI1187604.1"/>
    </source>
</evidence>
<dbReference type="PANTHER" id="PTHR46427:SF1">
    <property type="entry name" value="ANKYRIN REPEAT AND LEM DOMAIN-CONTAINING PROTEIN 1"/>
    <property type="match status" value="1"/>
</dbReference>
<dbReference type="GO" id="GO:0005737">
    <property type="term" value="C:cytoplasm"/>
    <property type="evidence" value="ECO:0007669"/>
    <property type="project" value="TreeGrafter"/>
</dbReference>
<reference evidence="3" key="1">
    <citation type="submission" date="2022-03" db="EMBL/GenBank/DDBJ databases">
        <title>Bacterial whole genome sequence for Hymenobacter sp. DH14.</title>
        <authorList>
            <person name="Le V."/>
        </authorList>
    </citation>
    <scope>NUCLEOTIDE SEQUENCE</scope>
    <source>
        <strain evidence="3">DH14</strain>
    </source>
</reference>
<organism evidence="3 4">
    <name type="scientific">Hymenobacter cyanobacteriorum</name>
    <dbReference type="NCBI Taxonomy" id="2926463"/>
    <lineage>
        <taxon>Bacteria</taxon>
        <taxon>Pseudomonadati</taxon>
        <taxon>Bacteroidota</taxon>
        <taxon>Cytophagia</taxon>
        <taxon>Cytophagales</taxon>
        <taxon>Hymenobacteraceae</taxon>
        <taxon>Hymenobacter</taxon>
    </lineage>
</organism>
<dbReference type="GO" id="GO:0004520">
    <property type="term" value="F:DNA endonuclease activity"/>
    <property type="evidence" value="ECO:0007669"/>
    <property type="project" value="TreeGrafter"/>
</dbReference>
<dbReference type="InterPro" id="IPR036770">
    <property type="entry name" value="Ankyrin_rpt-contain_sf"/>
</dbReference>
<feature type="chain" id="PRO_5040955394" evidence="2">
    <location>
        <begin position="21"/>
        <end position="152"/>
    </location>
</feature>
<dbReference type="PANTHER" id="PTHR46427">
    <property type="entry name" value="ANKYRIN REPEAT AND LEM DOMAIN-CONTAINING PROTEIN 1"/>
    <property type="match status" value="1"/>
</dbReference>
<evidence type="ECO:0000313" key="4">
    <source>
        <dbReference type="Proteomes" id="UP001139193"/>
    </source>
</evidence>
<dbReference type="EMBL" id="JALBGC010000002">
    <property type="protein sequence ID" value="MCI1187604.1"/>
    <property type="molecule type" value="Genomic_DNA"/>
</dbReference>
<dbReference type="Proteomes" id="UP001139193">
    <property type="component" value="Unassembled WGS sequence"/>
</dbReference>
<dbReference type="GO" id="GO:0000724">
    <property type="term" value="P:double-strand break repair via homologous recombination"/>
    <property type="evidence" value="ECO:0007669"/>
    <property type="project" value="TreeGrafter"/>
</dbReference>
<evidence type="ECO:0000256" key="2">
    <source>
        <dbReference type="SAM" id="SignalP"/>
    </source>
</evidence>
<evidence type="ECO:0000256" key="1">
    <source>
        <dbReference type="PROSITE-ProRule" id="PRU00023"/>
    </source>
</evidence>
<dbReference type="PROSITE" id="PS50297">
    <property type="entry name" value="ANK_REP_REGION"/>
    <property type="match status" value="1"/>
</dbReference>
<dbReference type="Pfam" id="PF12796">
    <property type="entry name" value="Ank_2"/>
    <property type="match status" value="1"/>
</dbReference>
<dbReference type="InterPro" id="IPR034998">
    <property type="entry name" value="ANKLE1"/>
</dbReference>
<comment type="caution">
    <text evidence="3">The sequence shown here is derived from an EMBL/GenBank/DDBJ whole genome shotgun (WGS) entry which is preliminary data.</text>
</comment>
<gene>
    <name evidence="3" type="ORF">MON38_09245</name>
</gene>
<keyword evidence="1" id="KW-0040">ANK repeat</keyword>
<dbReference type="AlphaFoldDB" id="A0A9X1VEB4"/>
<protein>
    <submittedName>
        <fullName evidence="3">Ankyrin repeat domain-containing protein</fullName>
    </submittedName>
</protein>
<accession>A0A9X1VEB4</accession>
<sequence length="152" mass="15461">MKSALLLVATLFCFATTAPAQTPTPAQSLKKAVLKSDLPAAEALLKAGTDPNAPIEIVPGSATTYLITAATTNSLDLVKLLLQAKAQVNQVDAFKTTALMTAASKGNVAMVTLLLASGADARAKDDDGKDALALAKESGNAAVVALLEAKLK</sequence>
<feature type="signal peptide" evidence="2">
    <location>
        <begin position="1"/>
        <end position="20"/>
    </location>
</feature>
<feature type="repeat" description="ANK" evidence="1">
    <location>
        <begin position="61"/>
        <end position="93"/>
    </location>
</feature>
<dbReference type="Gene3D" id="1.25.40.20">
    <property type="entry name" value="Ankyrin repeat-containing domain"/>
    <property type="match status" value="1"/>
</dbReference>
<keyword evidence="4" id="KW-1185">Reference proteome</keyword>
<proteinExistence type="predicted"/>
<dbReference type="SUPFAM" id="SSF48403">
    <property type="entry name" value="Ankyrin repeat"/>
    <property type="match status" value="1"/>
</dbReference>